<dbReference type="PANTHER" id="PTHR47966:SF51">
    <property type="entry name" value="BETA-SITE APP-CLEAVING ENZYME, ISOFORM A-RELATED"/>
    <property type="match status" value="1"/>
</dbReference>
<dbReference type="Gene3D" id="2.40.70.10">
    <property type="entry name" value="Acid Proteases"/>
    <property type="match status" value="2"/>
</dbReference>
<dbReference type="SUPFAM" id="SSF50630">
    <property type="entry name" value="Acid proteases"/>
    <property type="match status" value="1"/>
</dbReference>
<reference evidence="3" key="1">
    <citation type="submission" date="2022-07" db="EMBL/GenBank/DDBJ databases">
        <title>Genome Sequence of Xylaria arbuscula.</title>
        <authorList>
            <person name="Buettner E."/>
        </authorList>
    </citation>
    <scope>NUCLEOTIDE SEQUENCE</scope>
    <source>
        <strain evidence="3">VT107</strain>
    </source>
</reference>
<comment type="caution">
    <text evidence="3">The sequence shown here is derived from an EMBL/GenBank/DDBJ whole genome shotgun (WGS) entry which is preliminary data.</text>
</comment>
<proteinExistence type="inferred from homology"/>
<dbReference type="InterPro" id="IPR001461">
    <property type="entry name" value="Aspartic_peptidase_A1"/>
</dbReference>
<gene>
    <name evidence="3" type="ORF">NPX13_g7715</name>
</gene>
<protein>
    <recommendedName>
        <fullName evidence="2">Peptidase A1 domain-containing protein</fullName>
    </recommendedName>
</protein>
<evidence type="ECO:0000256" key="1">
    <source>
        <dbReference type="ARBA" id="ARBA00007447"/>
    </source>
</evidence>
<dbReference type="GO" id="GO:0006508">
    <property type="term" value="P:proteolysis"/>
    <property type="evidence" value="ECO:0007669"/>
    <property type="project" value="InterPro"/>
</dbReference>
<evidence type="ECO:0000313" key="4">
    <source>
        <dbReference type="Proteomes" id="UP001148614"/>
    </source>
</evidence>
<dbReference type="GO" id="GO:0004190">
    <property type="term" value="F:aspartic-type endopeptidase activity"/>
    <property type="evidence" value="ECO:0007669"/>
    <property type="project" value="InterPro"/>
</dbReference>
<evidence type="ECO:0000313" key="3">
    <source>
        <dbReference type="EMBL" id="KAJ3564828.1"/>
    </source>
</evidence>
<dbReference type="EMBL" id="JANPWZ010001567">
    <property type="protein sequence ID" value="KAJ3564828.1"/>
    <property type="molecule type" value="Genomic_DNA"/>
</dbReference>
<feature type="domain" description="Peptidase A1" evidence="2">
    <location>
        <begin position="1"/>
        <end position="349"/>
    </location>
</feature>
<dbReference type="PROSITE" id="PS51767">
    <property type="entry name" value="PEPTIDASE_A1"/>
    <property type="match status" value="1"/>
</dbReference>
<sequence>MPVCFDQGSEDYWVAEPGAVLNWGAQFAGAPGPCNISIAPVYDYSASPDATEPVPHDYFNVYGGSSKFVIGDATVNATMTFTSVAGQRSTIAGVRTALTNIISVRLEDASGKCEVTDSVSKYDVGILGTAPYQTGPGHVTNGPHVRQQLLEQGTIKAAVQSMWMDQRPDGVEDTYTGGAIFGGIDLSKFTGPLVKVRSFPNVEDTVGYRVAKPVFSVKGKKIPTHDAVDRCFVDSGTRNDNIPIAFEHIEAFYEATGLVEGPSGETSWPGSCESVPSDVTLDMRFPGQTNGTFVDVKVPLKNYVRADSGAEGLCRLNLFPTPGDCTLAAPFSSAVFFAADDEREEIAFAQGGISKIGSGPDEKSIVLRIP</sequence>
<dbReference type="Proteomes" id="UP001148614">
    <property type="component" value="Unassembled WGS sequence"/>
</dbReference>
<name>A0A9W8TK50_9PEZI</name>
<accession>A0A9W8TK50</accession>
<dbReference type="Pfam" id="PF00026">
    <property type="entry name" value="Asp"/>
    <property type="match status" value="1"/>
</dbReference>
<dbReference type="InterPro" id="IPR033121">
    <property type="entry name" value="PEPTIDASE_A1"/>
</dbReference>
<comment type="similarity">
    <text evidence="1">Belongs to the peptidase A1 family.</text>
</comment>
<dbReference type="PANTHER" id="PTHR47966">
    <property type="entry name" value="BETA-SITE APP-CLEAVING ENZYME, ISOFORM A-RELATED"/>
    <property type="match status" value="1"/>
</dbReference>
<dbReference type="AlphaFoldDB" id="A0A9W8TK50"/>
<keyword evidence="4" id="KW-1185">Reference proteome</keyword>
<dbReference type="InterPro" id="IPR021109">
    <property type="entry name" value="Peptidase_aspartic_dom_sf"/>
</dbReference>
<organism evidence="3 4">
    <name type="scientific">Xylaria arbuscula</name>
    <dbReference type="NCBI Taxonomy" id="114810"/>
    <lineage>
        <taxon>Eukaryota</taxon>
        <taxon>Fungi</taxon>
        <taxon>Dikarya</taxon>
        <taxon>Ascomycota</taxon>
        <taxon>Pezizomycotina</taxon>
        <taxon>Sordariomycetes</taxon>
        <taxon>Xylariomycetidae</taxon>
        <taxon>Xylariales</taxon>
        <taxon>Xylariaceae</taxon>
        <taxon>Xylaria</taxon>
    </lineage>
</organism>
<evidence type="ECO:0000259" key="2">
    <source>
        <dbReference type="PROSITE" id="PS51767"/>
    </source>
</evidence>